<evidence type="ECO:0000256" key="1">
    <source>
        <dbReference type="ARBA" id="ARBA00004308"/>
    </source>
</evidence>
<dbReference type="OrthoDB" id="3631561at2"/>
<dbReference type="InterPro" id="IPR007383">
    <property type="entry name" value="DUF445"/>
</dbReference>
<evidence type="ECO:0000313" key="8">
    <source>
        <dbReference type="Proteomes" id="UP000256478"/>
    </source>
</evidence>
<evidence type="ECO:0000256" key="2">
    <source>
        <dbReference type="ARBA" id="ARBA00008053"/>
    </source>
</evidence>
<dbReference type="EMBL" id="QUOU01000001">
    <property type="protein sequence ID" value="REL27639.1"/>
    <property type="molecule type" value="Genomic_DNA"/>
</dbReference>
<name>A0A3E0TT38_9GAMM</name>
<feature type="transmembrane region" description="Helical" evidence="6">
    <location>
        <begin position="212"/>
        <end position="232"/>
    </location>
</feature>
<evidence type="ECO:0000256" key="5">
    <source>
        <dbReference type="ARBA" id="ARBA00023136"/>
    </source>
</evidence>
<keyword evidence="5 6" id="KW-0472">Membrane</keyword>
<comment type="caution">
    <text evidence="7">The sequence shown here is derived from an EMBL/GenBank/DDBJ whole genome shotgun (WGS) entry which is preliminary data.</text>
</comment>
<evidence type="ECO:0000256" key="6">
    <source>
        <dbReference type="SAM" id="Phobius"/>
    </source>
</evidence>
<feature type="transmembrane region" description="Helical" evidence="6">
    <location>
        <begin position="382"/>
        <end position="403"/>
    </location>
</feature>
<organism evidence="7 8">
    <name type="scientific">Thalassotalea euphylliae</name>
    <dbReference type="NCBI Taxonomy" id="1655234"/>
    <lineage>
        <taxon>Bacteria</taxon>
        <taxon>Pseudomonadati</taxon>
        <taxon>Pseudomonadota</taxon>
        <taxon>Gammaproteobacteria</taxon>
        <taxon>Alteromonadales</taxon>
        <taxon>Colwelliaceae</taxon>
        <taxon>Thalassotalea</taxon>
    </lineage>
</organism>
<feature type="transmembrane region" description="Helical" evidence="6">
    <location>
        <begin position="9"/>
        <end position="28"/>
    </location>
</feature>
<protein>
    <submittedName>
        <fullName evidence="7">DUF445 family protein</fullName>
    </submittedName>
</protein>
<dbReference type="Proteomes" id="UP000256478">
    <property type="component" value="Unassembled WGS sequence"/>
</dbReference>
<dbReference type="RefSeq" id="WP_116008711.1">
    <property type="nucleotide sequence ID" value="NZ_QUOU01000001.1"/>
</dbReference>
<dbReference type="AlphaFoldDB" id="A0A3E0TT38"/>
<accession>A0A3E0TT38</accession>
<dbReference type="PANTHER" id="PTHR35791">
    <property type="entry name" value="UPF0754 MEMBRANE PROTEIN YHEB"/>
    <property type="match status" value="1"/>
</dbReference>
<reference evidence="7 8" key="1">
    <citation type="submission" date="2018-08" db="EMBL/GenBank/DDBJ databases">
        <title>Thalassotalea euphylliae genome.</title>
        <authorList>
            <person name="Summers S."/>
            <person name="Rice S.A."/>
            <person name="Freckelton M.L."/>
            <person name="Nedved B.T."/>
            <person name="Hadfield M.G."/>
        </authorList>
    </citation>
    <scope>NUCLEOTIDE SEQUENCE [LARGE SCALE GENOMIC DNA]</scope>
    <source>
        <strain evidence="7 8">H1</strain>
    </source>
</reference>
<gene>
    <name evidence="7" type="ORF">DXX93_14465</name>
</gene>
<evidence type="ECO:0000256" key="3">
    <source>
        <dbReference type="ARBA" id="ARBA00022692"/>
    </source>
</evidence>
<dbReference type="Pfam" id="PF04286">
    <property type="entry name" value="DUF445"/>
    <property type="match status" value="1"/>
</dbReference>
<feature type="transmembrane region" description="Helical" evidence="6">
    <location>
        <begin position="188"/>
        <end position="206"/>
    </location>
</feature>
<comment type="subcellular location">
    <subcellularLocation>
        <location evidence="1">Endomembrane system</location>
    </subcellularLocation>
</comment>
<evidence type="ECO:0000256" key="4">
    <source>
        <dbReference type="ARBA" id="ARBA00022989"/>
    </source>
</evidence>
<comment type="similarity">
    <text evidence="2">Belongs to the UPF0754 family.</text>
</comment>
<dbReference type="PANTHER" id="PTHR35791:SF1">
    <property type="entry name" value="UPF0754 MEMBRANE PROTEIN YHEB"/>
    <property type="match status" value="1"/>
</dbReference>
<proteinExistence type="inferred from homology"/>
<dbReference type="GO" id="GO:0012505">
    <property type="term" value="C:endomembrane system"/>
    <property type="evidence" value="ECO:0007669"/>
    <property type="project" value="UniProtKB-SubCell"/>
</dbReference>
<evidence type="ECO:0000313" key="7">
    <source>
        <dbReference type="EMBL" id="REL27639.1"/>
    </source>
</evidence>
<keyword evidence="3 6" id="KW-0812">Transmembrane</keyword>
<sequence>MEWIIEHQLLLLIPIVSAVVGWLTNYLAVKMMFYPIQFVGIKAPYLGWQGLIPQKRKEMAEISVDLLLGKLLSVEDLVARLEPDKISQAIERRLKQVLRKIINDVMQESAPKVWASLPAQGKNLVYARVEADIPNVVEKLVRDFQHNATEILDIKELVVDYLIAHPALINEIFLTAGNKEFPFIIRSGLYFGFLLGIPTMVSWYFFQDWWILPLGGLLVGYLTNWIALQIIFEPKDPIKIGPWSLQGMFLKRQDEVAKVYSHLIERKLMNSENIISTVLYGSGAEQLWEIVELHVNDAIERYVAIGQPYIGLGLGADNYFKMKALAVKRIFDSSEKFLLYMHDYADSALNIGDDLREKMQSLSPAEFENVLRPAYKQDEWKLIVTGSVLGGLAGVIQLMYIFMPT</sequence>
<keyword evidence="4 6" id="KW-1133">Transmembrane helix</keyword>